<evidence type="ECO:0000313" key="1">
    <source>
        <dbReference type="EMBL" id="MEQ2293685.1"/>
    </source>
</evidence>
<dbReference type="Proteomes" id="UP001469553">
    <property type="component" value="Unassembled WGS sequence"/>
</dbReference>
<protein>
    <submittedName>
        <fullName evidence="1">Uncharacterized protein</fullName>
    </submittedName>
</protein>
<sequence length="125" mass="14166">MTGVSVSLSNPCRCSMNIEMYEGLAIMKSTLKARQCLASTMTLDQPMRRSCLLVYQNYQKKLEKKKKKMQHERKLQNMTEAAASTKVSLQTVYLHLQPLKLSLPQPQVQAQGHPDGHLRHIGITV</sequence>
<name>A0ABV0YJ87_9TELE</name>
<gene>
    <name evidence="1" type="ORF">AMECASPLE_036078</name>
</gene>
<keyword evidence="2" id="KW-1185">Reference proteome</keyword>
<comment type="caution">
    <text evidence="1">The sequence shown here is derived from an EMBL/GenBank/DDBJ whole genome shotgun (WGS) entry which is preliminary data.</text>
</comment>
<reference evidence="1 2" key="1">
    <citation type="submission" date="2021-06" db="EMBL/GenBank/DDBJ databases">
        <authorList>
            <person name="Palmer J.M."/>
        </authorList>
    </citation>
    <scope>NUCLEOTIDE SEQUENCE [LARGE SCALE GENOMIC DNA]</scope>
    <source>
        <strain evidence="1 2">AS_MEX2019</strain>
        <tissue evidence="1">Muscle</tissue>
    </source>
</reference>
<proteinExistence type="predicted"/>
<evidence type="ECO:0000313" key="2">
    <source>
        <dbReference type="Proteomes" id="UP001469553"/>
    </source>
</evidence>
<dbReference type="EMBL" id="JAHRIP010033800">
    <property type="protein sequence ID" value="MEQ2293685.1"/>
    <property type="molecule type" value="Genomic_DNA"/>
</dbReference>
<organism evidence="1 2">
    <name type="scientific">Ameca splendens</name>
    <dbReference type="NCBI Taxonomy" id="208324"/>
    <lineage>
        <taxon>Eukaryota</taxon>
        <taxon>Metazoa</taxon>
        <taxon>Chordata</taxon>
        <taxon>Craniata</taxon>
        <taxon>Vertebrata</taxon>
        <taxon>Euteleostomi</taxon>
        <taxon>Actinopterygii</taxon>
        <taxon>Neopterygii</taxon>
        <taxon>Teleostei</taxon>
        <taxon>Neoteleostei</taxon>
        <taxon>Acanthomorphata</taxon>
        <taxon>Ovalentaria</taxon>
        <taxon>Atherinomorphae</taxon>
        <taxon>Cyprinodontiformes</taxon>
        <taxon>Goodeidae</taxon>
        <taxon>Ameca</taxon>
    </lineage>
</organism>
<accession>A0ABV0YJ87</accession>